<accession>A0A6F9DD29</accession>
<dbReference type="InterPro" id="IPR043299">
    <property type="entry name" value="LRATD1_LRATD2"/>
</dbReference>
<dbReference type="PANTHER" id="PTHR46341">
    <property type="entry name" value="PROTEIN FAM84B-RELATED"/>
    <property type="match status" value="1"/>
</dbReference>
<sequence>MGNAEAAYKQVSVNDDSVSEDLMFVFHSTEGDCNERVIHDGVDYNKTNPIMYTILMDKRIIAEEKLNEETCTVHSCPRFRPGDAIEVLATPRFWTLYAGDEICVCLHNEEIVRQDIKVAFSDHPLRKVNKVYKLKVLPANQIVEKAQSQVGQKCVWWSSECFVMWCRTGMMEFKEDETLLHVSQPKDFTKMYMLEILHDDGTCTQHDFETLQPLIKFKNENTTNK</sequence>
<evidence type="ECO:0000313" key="1">
    <source>
        <dbReference type="EMBL" id="CAB3244578.1"/>
    </source>
</evidence>
<protein>
    <submittedName>
        <fullName evidence="1">Protein FAM84B-like</fullName>
    </submittedName>
</protein>
<proteinExistence type="evidence at transcript level"/>
<dbReference type="Gene3D" id="3.90.1720.10">
    <property type="entry name" value="endopeptidase domain like (from Nostoc punctiforme)"/>
    <property type="match status" value="1"/>
</dbReference>
<dbReference type="EMBL" id="LR785058">
    <property type="protein sequence ID" value="CAB3244578.1"/>
    <property type="molecule type" value="mRNA"/>
</dbReference>
<reference evidence="1" key="1">
    <citation type="submission" date="2020-04" db="EMBL/GenBank/DDBJ databases">
        <authorList>
            <person name="Neveu A P."/>
        </authorList>
    </citation>
    <scope>NUCLEOTIDE SEQUENCE</scope>
    <source>
        <tissue evidence="1">Whole embryo</tissue>
    </source>
</reference>
<gene>
    <name evidence="1" type="primary">Fam84b</name>
</gene>
<organism evidence="1">
    <name type="scientific">Phallusia mammillata</name>
    <dbReference type="NCBI Taxonomy" id="59560"/>
    <lineage>
        <taxon>Eukaryota</taxon>
        <taxon>Metazoa</taxon>
        <taxon>Chordata</taxon>
        <taxon>Tunicata</taxon>
        <taxon>Ascidiacea</taxon>
        <taxon>Phlebobranchia</taxon>
        <taxon>Ascidiidae</taxon>
        <taxon>Phallusia</taxon>
    </lineage>
</organism>
<dbReference type="AlphaFoldDB" id="A0A6F9DD29"/>
<dbReference type="PANTHER" id="PTHR46341:SF2">
    <property type="entry name" value="PROTEIN LRATD2"/>
    <property type="match status" value="1"/>
</dbReference>
<name>A0A6F9DD29_9ASCI</name>